<dbReference type="GO" id="GO:0005634">
    <property type="term" value="C:nucleus"/>
    <property type="evidence" value="ECO:0007669"/>
    <property type="project" value="UniProtKB-SubCell"/>
</dbReference>
<feature type="region of interest" description="Disordered" evidence="8">
    <location>
        <begin position="873"/>
        <end position="941"/>
    </location>
</feature>
<dbReference type="GO" id="GO:0016020">
    <property type="term" value="C:membrane"/>
    <property type="evidence" value="ECO:0007669"/>
    <property type="project" value="UniProtKB-SubCell"/>
</dbReference>
<evidence type="ECO:0000313" key="13">
    <source>
        <dbReference type="Proteomes" id="UP000717515"/>
    </source>
</evidence>
<keyword evidence="9" id="KW-0812">Transmembrane</keyword>
<gene>
    <name evidence="12" type="ORF">KVV02_008144</name>
</gene>
<dbReference type="Pfam" id="PF00439">
    <property type="entry name" value="Bromodomain"/>
    <property type="match status" value="1"/>
</dbReference>
<keyword evidence="6" id="KW-0539">Nucleus</keyword>
<evidence type="ECO:0000256" key="2">
    <source>
        <dbReference type="ARBA" id="ARBA00004141"/>
    </source>
</evidence>
<feature type="compositionally biased region" description="Gly residues" evidence="8">
    <location>
        <begin position="1757"/>
        <end position="1766"/>
    </location>
</feature>
<feature type="compositionally biased region" description="Acidic residues" evidence="8">
    <location>
        <begin position="2015"/>
        <end position="2025"/>
    </location>
</feature>
<dbReference type="GO" id="GO:0046982">
    <property type="term" value="F:protein heterodimerization activity"/>
    <property type="evidence" value="ECO:0007669"/>
    <property type="project" value="InterPro"/>
</dbReference>
<feature type="compositionally biased region" description="Pro residues" evidence="8">
    <location>
        <begin position="1939"/>
        <end position="1949"/>
    </location>
</feature>
<evidence type="ECO:0000259" key="10">
    <source>
        <dbReference type="PROSITE" id="PS50014"/>
    </source>
</evidence>
<feature type="transmembrane region" description="Helical" evidence="9">
    <location>
        <begin position="228"/>
        <end position="249"/>
    </location>
</feature>
<evidence type="ECO:0000256" key="3">
    <source>
        <dbReference type="ARBA" id="ARBA00023015"/>
    </source>
</evidence>
<dbReference type="Proteomes" id="UP000717515">
    <property type="component" value="Unassembled WGS sequence"/>
</dbReference>
<dbReference type="PANTHER" id="PTHR47343">
    <property type="entry name" value="TRANSCRIPTIONAL ACTIVATOR SPT7"/>
    <property type="match status" value="1"/>
</dbReference>
<dbReference type="SUPFAM" id="SSF47370">
    <property type="entry name" value="Bromodomain"/>
    <property type="match status" value="1"/>
</dbReference>
<feature type="domain" description="Major facilitator superfamily (MFS) profile" evidence="11">
    <location>
        <begin position="39"/>
        <end position="492"/>
    </location>
</feature>
<evidence type="ECO:0000256" key="7">
    <source>
        <dbReference type="PROSITE-ProRule" id="PRU00035"/>
    </source>
</evidence>
<feature type="compositionally biased region" description="Polar residues" evidence="8">
    <location>
        <begin position="691"/>
        <end position="706"/>
    </location>
</feature>
<feature type="transmembrane region" description="Helical" evidence="9">
    <location>
        <begin position="427"/>
        <end position="448"/>
    </location>
</feature>
<dbReference type="InterPro" id="IPR037782">
    <property type="entry name" value="Spt7"/>
</dbReference>
<dbReference type="EMBL" id="JAIFTL010000219">
    <property type="protein sequence ID" value="KAG9321224.1"/>
    <property type="molecule type" value="Genomic_DNA"/>
</dbReference>
<feature type="compositionally biased region" description="Low complexity" evidence="8">
    <location>
        <begin position="1977"/>
        <end position="1998"/>
    </location>
</feature>
<dbReference type="Gene3D" id="1.20.920.10">
    <property type="entry name" value="Bromodomain-like"/>
    <property type="match status" value="1"/>
</dbReference>
<feature type="region of interest" description="Disordered" evidence="8">
    <location>
        <begin position="1239"/>
        <end position="1292"/>
    </location>
</feature>
<reference evidence="12" key="1">
    <citation type="submission" date="2021-07" db="EMBL/GenBank/DDBJ databases">
        <title>Draft genome of Mortierella alpina, strain LL118, isolated from an aspen leaf litter sample.</title>
        <authorList>
            <person name="Yang S."/>
            <person name="Vinatzer B.A."/>
        </authorList>
    </citation>
    <scope>NUCLEOTIDE SEQUENCE</scope>
    <source>
        <strain evidence="12">LL118</strain>
    </source>
</reference>
<feature type="transmembrane region" description="Helical" evidence="9">
    <location>
        <begin position="130"/>
        <end position="151"/>
    </location>
</feature>
<dbReference type="Gene3D" id="1.20.1250.20">
    <property type="entry name" value="MFS general substrate transporter like domains"/>
    <property type="match status" value="1"/>
</dbReference>
<dbReference type="InterPro" id="IPR001487">
    <property type="entry name" value="Bromodomain"/>
</dbReference>
<evidence type="ECO:0000256" key="4">
    <source>
        <dbReference type="ARBA" id="ARBA00023117"/>
    </source>
</evidence>
<keyword evidence="5" id="KW-0804">Transcription</keyword>
<dbReference type="InterPro" id="IPR020846">
    <property type="entry name" value="MFS_dom"/>
</dbReference>
<proteinExistence type="predicted"/>
<feature type="transmembrane region" description="Helical" evidence="9">
    <location>
        <begin position="163"/>
        <end position="186"/>
    </location>
</feature>
<feature type="compositionally biased region" description="Acidic residues" evidence="8">
    <location>
        <begin position="1922"/>
        <end position="1932"/>
    </location>
</feature>
<feature type="transmembrane region" description="Helical" evidence="9">
    <location>
        <begin position="298"/>
        <end position="320"/>
    </location>
</feature>
<dbReference type="PROSITE" id="PS50850">
    <property type="entry name" value="MFS"/>
    <property type="match status" value="1"/>
</dbReference>
<evidence type="ECO:0000313" key="12">
    <source>
        <dbReference type="EMBL" id="KAG9321224.1"/>
    </source>
</evidence>
<dbReference type="PROSITE" id="PS50014">
    <property type="entry name" value="BROMODOMAIN_2"/>
    <property type="match status" value="1"/>
</dbReference>
<feature type="compositionally biased region" description="Polar residues" evidence="8">
    <location>
        <begin position="1239"/>
        <end position="1262"/>
    </location>
</feature>
<feature type="transmembrane region" description="Helical" evidence="9">
    <location>
        <begin position="261"/>
        <end position="278"/>
    </location>
</feature>
<feature type="transmembrane region" description="Helical" evidence="9">
    <location>
        <begin position="74"/>
        <end position="93"/>
    </location>
</feature>
<dbReference type="Gene3D" id="1.20.1720.10">
    <property type="entry name" value="Multidrug resistance protein D"/>
    <property type="match status" value="1"/>
</dbReference>
<dbReference type="GO" id="GO:0006357">
    <property type="term" value="P:regulation of transcription by RNA polymerase II"/>
    <property type="evidence" value="ECO:0007669"/>
    <property type="project" value="TreeGrafter"/>
</dbReference>
<feature type="transmembrane region" description="Helical" evidence="9">
    <location>
        <begin position="326"/>
        <end position="350"/>
    </location>
</feature>
<evidence type="ECO:0000259" key="11">
    <source>
        <dbReference type="PROSITE" id="PS50850"/>
    </source>
</evidence>
<dbReference type="CDD" id="cd05510">
    <property type="entry name" value="Bromo_SPT7_like"/>
    <property type="match status" value="1"/>
</dbReference>
<dbReference type="GO" id="GO:0022857">
    <property type="term" value="F:transmembrane transporter activity"/>
    <property type="evidence" value="ECO:0007669"/>
    <property type="project" value="InterPro"/>
</dbReference>
<feature type="compositionally biased region" description="Low complexity" evidence="8">
    <location>
        <begin position="1950"/>
        <end position="1964"/>
    </location>
</feature>
<feature type="region of interest" description="Disordered" evidence="8">
    <location>
        <begin position="689"/>
        <end position="710"/>
    </location>
</feature>
<keyword evidence="4 7" id="KW-0103">Bromodomain</keyword>
<keyword evidence="9" id="KW-1133">Transmembrane helix</keyword>
<protein>
    <recommendedName>
        <fullName evidence="14">Major facilitator superfamily (MFS) profile domain-containing protein</fullName>
    </recommendedName>
</protein>
<evidence type="ECO:0000256" key="9">
    <source>
        <dbReference type="SAM" id="Phobius"/>
    </source>
</evidence>
<feature type="domain" description="Bromo" evidence="10">
    <location>
        <begin position="1061"/>
        <end position="1131"/>
    </location>
</feature>
<dbReference type="GO" id="GO:0006325">
    <property type="term" value="P:chromatin organization"/>
    <property type="evidence" value="ECO:0007669"/>
    <property type="project" value="UniProtKB-ARBA"/>
</dbReference>
<feature type="region of interest" description="Disordered" evidence="8">
    <location>
        <begin position="760"/>
        <end position="834"/>
    </location>
</feature>
<comment type="subcellular location">
    <subcellularLocation>
        <location evidence="2">Membrane</location>
        <topology evidence="2">Multi-pass membrane protein</topology>
    </subcellularLocation>
    <subcellularLocation>
        <location evidence="1">Nucleus</location>
    </subcellularLocation>
</comment>
<dbReference type="CDD" id="cd17476">
    <property type="entry name" value="MFS_Amf1_MDR_like"/>
    <property type="match status" value="1"/>
</dbReference>
<feature type="transmembrane region" description="Helical" evidence="9">
    <location>
        <begin position="38"/>
        <end position="62"/>
    </location>
</feature>
<feature type="region of interest" description="Disordered" evidence="8">
    <location>
        <begin position="1160"/>
        <end position="1227"/>
    </location>
</feature>
<feature type="compositionally biased region" description="Acidic residues" evidence="8">
    <location>
        <begin position="1161"/>
        <end position="1172"/>
    </location>
</feature>
<feature type="transmembrane region" description="Helical" evidence="9">
    <location>
        <begin position="362"/>
        <end position="382"/>
    </location>
</feature>
<dbReference type="InterPro" id="IPR036259">
    <property type="entry name" value="MFS_trans_sf"/>
</dbReference>
<dbReference type="PANTHER" id="PTHR47343:SF1">
    <property type="entry name" value="TRANSCRIPTIONAL ACTIVATOR SPT7"/>
    <property type="match status" value="1"/>
</dbReference>
<dbReference type="InterPro" id="IPR036427">
    <property type="entry name" value="Bromodomain-like_sf"/>
</dbReference>
<feature type="compositionally biased region" description="Basic and acidic residues" evidence="8">
    <location>
        <begin position="1864"/>
        <end position="1907"/>
    </location>
</feature>
<dbReference type="GO" id="GO:0005198">
    <property type="term" value="F:structural molecule activity"/>
    <property type="evidence" value="ECO:0007669"/>
    <property type="project" value="TreeGrafter"/>
</dbReference>
<feature type="compositionally biased region" description="Polar residues" evidence="8">
    <location>
        <begin position="766"/>
        <end position="776"/>
    </location>
</feature>
<feature type="region of interest" description="Disordered" evidence="8">
    <location>
        <begin position="1825"/>
        <end position="1998"/>
    </location>
</feature>
<comment type="caution">
    <text evidence="12">The sequence shown here is derived from an EMBL/GenBank/DDBJ whole genome shotgun (WGS) entry which is preliminary data.</text>
</comment>
<feature type="region of interest" description="Disordered" evidence="8">
    <location>
        <begin position="2012"/>
        <end position="2116"/>
    </location>
</feature>
<dbReference type="PROSITE" id="PS00633">
    <property type="entry name" value="BROMODOMAIN_1"/>
    <property type="match status" value="1"/>
</dbReference>
<dbReference type="InterPro" id="IPR006565">
    <property type="entry name" value="BTP"/>
</dbReference>
<keyword evidence="3" id="KW-0805">Transcription regulation</keyword>
<feature type="region of interest" description="Disordered" evidence="8">
    <location>
        <begin position="519"/>
        <end position="582"/>
    </location>
</feature>
<evidence type="ECO:0008006" key="14">
    <source>
        <dbReference type="Google" id="ProtNLM"/>
    </source>
</evidence>
<dbReference type="Gene3D" id="1.10.20.10">
    <property type="entry name" value="Histone, subunit A"/>
    <property type="match status" value="1"/>
</dbReference>
<evidence type="ECO:0000256" key="6">
    <source>
        <dbReference type="ARBA" id="ARBA00023242"/>
    </source>
</evidence>
<feature type="region of interest" description="Disordered" evidence="8">
    <location>
        <begin position="1749"/>
        <end position="1768"/>
    </location>
</feature>
<feature type="compositionally biased region" description="Polar residues" evidence="8">
    <location>
        <begin position="921"/>
        <end position="941"/>
    </location>
</feature>
<feature type="compositionally biased region" description="Low complexity" evidence="8">
    <location>
        <begin position="2054"/>
        <end position="2085"/>
    </location>
</feature>
<feature type="transmembrane region" description="Helical" evidence="9">
    <location>
        <begin position="192"/>
        <end position="216"/>
    </location>
</feature>
<keyword evidence="9" id="KW-0472">Membrane</keyword>
<feature type="transmembrane region" description="Helical" evidence="9">
    <location>
        <begin position="105"/>
        <end position="124"/>
    </location>
</feature>
<dbReference type="SUPFAM" id="SSF103473">
    <property type="entry name" value="MFS general substrate transporter"/>
    <property type="match status" value="1"/>
</dbReference>
<evidence type="ECO:0000256" key="1">
    <source>
        <dbReference type="ARBA" id="ARBA00004123"/>
    </source>
</evidence>
<dbReference type="PRINTS" id="PR00503">
    <property type="entry name" value="BROMODOMAIN"/>
</dbReference>
<feature type="compositionally biased region" description="Basic and acidic residues" evidence="8">
    <location>
        <begin position="523"/>
        <end position="537"/>
    </location>
</feature>
<dbReference type="CDD" id="cd22927">
    <property type="entry name" value="HFD_SPT7"/>
    <property type="match status" value="1"/>
</dbReference>
<dbReference type="InterPro" id="IPR009072">
    <property type="entry name" value="Histone-fold"/>
</dbReference>
<feature type="transmembrane region" description="Helical" evidence="9">
    <location>
        <begin position="468"/>
        <end position="489"/>
    </location>
</feature>
<dbReference type="Pfam" id="PF07524">
    <property type="entry name" value="Bromo_TP"/>
    <property type="match status" value="1"/>
</dbReference>
<sequence length="2116" mass="229482">MAHSDIVTVASVNDTVAATADPIKHVPWYKRLRESKGLLLAVISLATMLDIINVASITIALPSIERDVGYTPSQLQWCVSAYALTYAAFLLIGGRMGDLFGHKRIFLIGTTWFAIWALVCGFARNAIFMSVARALEGAGAGFTIPSALAILTTTYPPGAERTFALSVFSGCAITGQTIGVLLGGVFDATIGWHWIFFLTAIISALLAISGFFIISAEQGKPLGKVDNRIDYAGAICFTIGVIAVIYYLTESTTAGWSSAKTLAPLLVGIAFLVAFVVIESRIDYAIMPFHIWRSRRFASSIVIIICLTATYNTLIFYSSLTFQNVLGFNSLITACCYIVHGLGLLVGLYTVTRLFRYTRTKIIMIFSWSFVIGSAIIFAQVVPGSTYWRFAFPALIVNCMGLSPTWMCCQVNAVADAKDEDQGVVGAIYNVGIQLGAPIGLAIANIIAEAFTPDGARDAAALMSGYSAAFYAYGVMGGIGLVIMLIFAANRDPAEFAEVSGIEGDHGPKTKHVDLEASQVGGAKEEVVEASEGKMEVGEEDLTSDDTARSSSVSLDVAAEKDKEPLAEDEAEQQYSAASLPSSPISASLAHDISITSAANSDTGAATMGSPPASSEQREQLLRILSDPASNQRTRLTFNVAQEMNSRKLWRFYLTEEEHAIFEAALTSIETWNSFISLDSNFGSQLEGLKKQQNVQESSADSAQPTPSIPSIEATIGVDESEIVEAAARSPAVVKQEPMDVDQVYPDLAPAAIKREDSFSAIHSPGVSTPTASTPNGYMRSLHTPNHREGSRSPSKAPESTYPPNSATRQEPSTAQSLIPSTDIQPPTPPSIPTTAFRTRVMVFEQLLPTLYPGHRGCCHPTVDIEEVQKREISHPSNVGASQGDAASKGLGSSKRIVEDDDYDIDADPSAGLRDDKPVSTPLSCDASSRPQVSSKKPESTTLKLPIHHLYYTLEYDMDAMIEEQQLEEADKNMQQEQENQAGSSLVSDNMLTQLGAGSLSMKYLLGAIESNRAATGLSDRELRTLLSDVRPNRSKWANEDKVGQEDLYEACERILMELRNHTEHSTPFLNKVNKREAPDYFQVIKHPMDLGTVLKKLKAFAYQSKTQFANDLFLIYSNCLTYNTAPSSVFRKHAIAMKNKTQQLLETVPDVVIRDRAEVEAEQEESDEETESQAGRPNESSKGLGRKEQTSSKTVHKTNGESSKSKGHTPQRGATAVPLGSETPKIAMDLDTMVLSTPTREASREPSTMDASETPLLSSGSLERPGGLGRSGTPNGLGFNSPARQRHMSRASVPIEIDLEQEEKDIAAELNASKGDVLFQEWKDKTKKVRAKICTIRESQQQLPFEERFAIERSPWEMKKSNDIELAHDSVFDALVHKKRKKKAKPGFGQSAAADGSLTVDDVEDVDLYEHVLGGSESSDNEDSEEDFVRDLFAPPKLREENLTRKRKASELFLPEYTVRSGLPEVPGCGHERLDDPEIARRFFNETEIAALEEKQPSLSLYPSAIAAPGQLVANIDRNIDELRKVRHIYAKIFAARSANPDLSIPEEPPEPEPLPCHEGPLPPMVMNAATGREMISRVATKVLAHAGFQGAQASALAVMTDITVDFFLNLGKVLRGYTDLYNKGMTAEEILLHTLYENGVSSVGDLEGYIREDVERFGNKLQDIHRKLEFSYSETINATLNDGQTVDADFEFQENDEAFMSGNLVGEGGAGADDLGEDFFGFRELGIDRECGLGSLTIPSRVWFGQKDGDSSRQGPGGVGGSGVSKGKELAKQILPYPPPPPFKPVVDPKATIGLLHTFFQKRMEELGSIKEDEFMPVSRRVAMRPKIPPTGKIMSSMKKRASKAGELSALAEEKKRKRKKEKDAQEAERAERKKQKQDAKDKKLQEKLERKRIKEESKNKEKTVKSSVKKGKKATSEAPQDDDDEDSDMEQAPSQTPDPMPPPSTIPVPKVSSSSSSSAAPPTTPKKPKKSKAAGKGTAPAGSSSSSASAPTSSAAMFVAPPTSILSSLDANDAEDIEEEVMESGGGNTIRMLPPKSMPTKSGSTDDHPKSSSSGKSLPESYSSSGSASTSSSSLKKGISGKTLPPPVAPVSKSKSKSNKEASHASSCLNNEK</sequence>
<dbReference type="SMART" id="SM00297">
    <property type="entry name" value="BROMO"/>
    <property type="match status" value="1"/>
</dbReference>
<feature type="compositionally biased region" description="Polar residues" evidence="8">
    <location>
        <begin position="802"/>
        <end position="818"/>
    </location>
</feature>
<dbReference type="GO" id="GO:0046695">
    <property type="term" value="C:SLIK (SAGA-like) complex"/>
    <property type="evidence" value="ECO:0007669"/>
    <property type="project" value="InterPro"/>
</dbReference>
<evidence type="ECO:0000256" key="5">
    <source>
        <dbReference type="ARBA" id="ARBA00023163"/>
    </source>
</evidence>
<dbReference type="InterPro" id="IPR011701">
    <property type="entry name" value="MFS"/>
</dbReference>
<dbReference type="GO" id="GO:0000124">
    <property type="term" value="C:SAGA complex"/>
    <property type="evidence" value="ECO:0007669"/>
    <property type="project" value="InterPro"/>
</dbReference>
<name>A0A9P8A2I4_MORAP</name>
<accession>A0A9P8A2I4</accession>
<dbReference type="Pfam" id="PF07690">
    <property type="entry name" value="MFS_1"/>
    <property type="match status" value="1"/>
</dbReference>
<organism evidence="12 13">
    <name type="scientific">Mortierella alpina</name>
    <name type="common">Oleaginous fungus</name>
    <name type="synonym">Mortierella renispora</name>
    <dbReference type="NCBI Taxonomy" id="64518"/>
    <lineage>
        <taxon>Eukaryota</taxon>
        <taxon>Fungi</taxon>
        <taxon>Fungi incertae sedis</taxon>
        <taxon>Mucoromycota</taxon>
        <taxon>Mortierellomycotina</taxon>
        <taxon>Mortierellomycetes</taxon>
        <taxon>Mortierellales</taxon>
        <taxon>Mortierellaceae</taxon>
        <taxon>Mortierella</taxon>
    </lineage>
</organism>
<dbReference type="InterPro" id="IPR018359">
    <property type="entry name" value="Bromodomain_CS"/>
</dbReference>
<evidence type="ECO:0000256" key="8">
    <source>
        <dbReference type="SAM" id="MobiDB-lite"/>
    </source>
</evidence>